<comment type="subcellular location">
    <subcellularLocation>
        <location evidence="1">Cell membrane</location>
        <topology evidence="1">Multi-pass membrane protein</topology>
    </subcellularLocation>
</comment>
<evidence type="ECO:0000313" key="12">
    <source>
        <dbReference type="EMBL" id="VAV83037.1"/>
    </source>
</evidence>
<proteinExistence type="predicted"/>
<feature type="transmembrane region" description="Helical" evidence="11">
    <location>
        <begin position="157"/>
        <end position="177"/>
    </location>
</feature>
<dbReference type="EMBL" id="UOEA01000034">
    <property type="protein sequence ID" value="VAV83037.1"/>
    <property type="molecule type" value="Genomic_DNA"/>
</dbReference>
<feature type="transmembrane region" description="Helical" evidence="11">
    <location>
        <begin position="248"/>
        <end position="269"/>
    </location>
</feature>
<dbReference type="GO" id="GO:0016682">
    <property type="term" value="F:oxidoreductase activity, acting on diphenols and related substances as donors, oxygen as acceptor"/>
    <property type="evidence" value="ECO:0007669"/>
    <property type="project" value="TreeGrafter"/>
</dbReference>
<keyword evidence="6" id="KW-0479">Metal-binding</keyword>
<feature type="transmembrane region" description="Helical" evidence="11">
    <location>
        <begin position="281"/>
        <end position="304"/>
    </location>
</feature>
<evidence type="ECO:0000256" key="2">
    <source>
        <dbReference type="ARBA" id="ARBA00022448"/>
    </source>
</evidence>
<feature type="transmembrane region" description="Helical" evidence="11">
    <location>
        <begin position="479"/>
        <end position="499"/>
    </location>
</feature>
<evidence type="ECO:0000256" key="9">
    <source>
        <dbReference type="ARBA" id="ARBA00023004"/>
    </source>
</evidence>
<feature type="transmembrane region" description="Helical" evidence="11">
    <location>
        <begin position="520"/>
        <end position="539"/>
    </location>
</feature>
<feature type="transmembrane region" description="Helical" evidence="11">
    <location>
        <begin position="359"/>
        <end position="378"/>
    </location>
</feature>
<feature type="transmembrane region" description="Helical" evidence="11">
    <location>
        <begin position="412"/>
        <end position="428"/>
    </location>
</feature>
<evidence type="ECO:0000256" key="3">
    <source>
        <dbReference type="ARBA" id="ARBA00022475"/>
    </source>
</evidence>
<feature type="transmembrane region" description="Helical" evidence="11">
    <location>
        <begin position="567"/>
        <end position="589"/>
    </location>
</feature>
<accession>A0A3B0QTJ6</accession>
<feature type="transmembrane region" description="Helical" evidence="11">
    <location>
        <begin position="72"/>
        <end position="103"/>
    </location>
</feature>
<evidence type="ECO:0000256" key="7">
    <source>
        <dbReference type="ARBA" id="ARBA00022982"/>
    </source>
</evidence>
<keyword evidence="2" id="KW-0813">Transport</keyword>
<evidence type="ECO:0000256" key="4">
    <source>
        <dbReference type="ARBA" id="ARBA00022617"/>
    </source>
</evidence>
<dbReference type="GO" id="GO:0019646">
    <property type="term" value="P:aerobic electron transport chain"/>
    <property type="evidence" value="ECO:0007669"/>
    <property type="project" value="InterPro"/>
</dbReference>
<dbReference type="GO" id="GO:0009055">
    <property type="term" value="F:electron transfer activity"/>
    <property type="evidence" value="ECO:0007669"/>
    <property type="project" value="InterPro"/>
</dbReference>
<keyword evidence="3" id="KW-1003">Cell membrane</keyword>
<feature type="transmembrane region" description="Helical" evidence="11">
    <location>
        <begin position="123"/>
        <end position="145"/>
    </location>
</feature>
<evidence type="ECO:0000256" key="8">
    <source>
        <dbReference type="ARBA" id="ARBA00022989"/>
    </source>
</evidence>
<sequence length="603" mass="67745">MIKSNRLIRSFKVGTSRPAALWAAFFFSSIVVFFIVALSGLFPAPVEAAGLAAPVLSVGDYPTLTLISSRTLIWVVAQLHLYFAALILAVPVFVLIMEFIGFLRDDERYDRAAFEFIRISTRAFTVTFLFGVLFVVLLFLLYPHLTKYLGAIFKPTFVFYFILFILENVLLYAYRYGWQRMRSSSLKKIHIALGLLLNLTGVSIMFIANAWTTFMMSPKGISPTGVFQGGVWEAMNNPLWHPMNLHRFVANIAFAGAVVGAYSAYRFLGARTDEERARYDWMGYSANFIAIAALLPLPFAGYWLTSEIYQYSQEMGITLMGGAFGWLFIVQAVIIGALFLAANYYLWCGMSRAPGSERYTRYIKYIAFVIAVCFMVWFTPHSPQMTPQEVKAIGSSYHPTLGPLGLMPAKNIAVNIMILFTFISFLLYRRANKIATARRASILKAVQAAILAAAVINIVWLGVYYGYFTDNLYKVASSVPQVMTTLIAIVSCMVLDIFIFRGAGEVGALRWGRVAERSQYALVLLAVSYTWLMGLMGFIRSAIRRHWHVYGVVRDGSLDAYTPTLTYATRVVSIVTIIFMVLIVIIFWLGTLRKEKGKEEGGY</sequence>
<dbReference type="GO" id="GO:0046872">
    <property type="term" value="F:metal ion binding"/>
    <property type="evidence" value="ECO:0007669"/>
    <property type="project" value="UniProtKB-KW"/>
</dbReference>
<keyword evidence="4" id="KW-0349">Heme</keyword>
<dbReference type="PANTHER" id="PTHR30365:SF14">
    <property type="entry name" value="CYTOCHROME BD MENAQUINOL OXIDASE SUBUNIT I-RELATED"/>
    <property type="match status" value="1"/>
</dbReference>
<keyword evidence="8 11" id="KW-1133">Transmembrane helix</keyword>
<feature type="transmembrane region" description="Helical" evidence="11">
    <location>
        <begin position="448"/>
        <end position="467"/>
    </location>
</feature>
<protein>
    <recommendedName>
        <fullName evidence="13">Cytochrome bd terminal oxidase subunit I</fullName>
    </recommendedName>
</protein>
<dbReference type="PANTHER" id="PTHR30365">
    <property type="entry name" value="CYTOCHROME D UBIQUINOL OXIDASE"/>
    <property type="match status" value="1"/>
</dbReference>
<gene>
    <name evidence="12" type="ORF">MNBD_DELTA01-692</name>
</gene>
<name>A0A3B0QTJ6_9ZZZZ</name>
<evidence type="ECO:0000256" key="6">
    <source>
        <dbReference type="ARBA" id="ARBA00022723"/>
    </source>
</evidence>
<feature type="transmembrane region" description="Helical" evidence="11">
    <location>
        <begin position="324"/>
        <end position="347"/>
    </location>
</feature>
<keyword evidence="5 11" id="KW-0812">Transmembrane</keyword>
<dbReference type="GO" id="GO:0070069">
    <property type="term" value="C:cytochrome complex"/>
    <property type="evidence" value="ECO:0007669"/>
    <property type="project" value="InterPro"/>
</dbReference>
<keyword evidence="9" id="KW-0408">Iron</keyword>
<evidence type="ECO:0000256" key="1">
    <source>
        <dbReference type="ARBA" id="ARBA00004651"/>
    </source>
</evidence>
<evidence type="ECO:0008006" key="13">
    <source>
        <dbReference type="Google" id="ProtNLM"/>
    </source>
</evidence>
<reference evidence="12" key="1">
    <citation type="submission" date="2018-06" db="EMBL/GenBank/DDBJ databases">
        <authorList>
            <person name="Zhirakovskaya E."/>
        </authorList>
    </citation>
    <scope>NUCLEOTIDE SEQUENCE</scope>
</reference>
<evidence type="ECO:0000256" key="5">
    <source>
        <dbReference type="ARBA" id="ARBA00022692"/>
    </source>
</evidence>
<keyword evidence="7" id="KW-0249">Electron transport</keyword>
<organism evidence="12">
    <name type="scientific">hydrothermal vent metagenome</name>
    <dbReference type="NCBI Taxonomy" id="652676"/>
    <lineage>
        <taxon>unclassified sequences</taxon>
        <taxon>metagenomes</taxon>
        <taxon>ecological metagenomes</taxon>
    </lineage>
</organism>
<dbReference type="GO" id="GO:0020037">
    <property type="term" value="F:heme binding"/>
    <property type="evidence" value="ECO:0007669"/>
    <property type="project" value="TreeGrafter"/>
</dbReference>
<dbReference type="AlphaFoldDB" id="A0A3B0QTJ6"/>
<dbReference type="GO" id="GO:0005886">
    <property type="term" value="C:plasma membrane"/>
    <property type="evidence" value="ECO:0007669"/>
    <property type="project" value="UniProtKB-SubCell"/>
</dbReference>
<keyword evidence="10 11" id="KW-0472">Membrane</keyword>
<evidence type="ECO:0000256" key="11">
    <source>
        <dbReference type="SAM" id="Phobius"/>
    </source>
</evidence>
<dbReference type="InterPro" id="IPR002585">
    <property type="entry name" value="Cyt-d_ubiquinol_oxidase_su_1"/>
</dbReference>
<feature type="transmembrane region" description="Helical" evidence="11">
    <location>
        <begin position="189"/>
        <end position="211"/>
    </location>
</feature>
<evidence type="ECO:0000256" key="10">
    <source>
        <dbReference type="ARBA" id="ARBA00023136"/>
    </source>
</evidence>
<dbReference type="Pfam" id="PF01654">
    <property type="entry name" value="Cyt_bd_oxida_I"/>
    <property type="match status" value="1"/>
</dbReference>